<gene>
    <name evidence="1" type="ORF">GCM10025870_01660</name>
</gene>
<protein>
    <submittedName>
        <fullName evidence="1">Uncharacterized protein</fullName>
    </submittedName>
</protein>
<evidence type="ECO:0000313" key="2">
    <source>
        <dbReference type="Proteomes" id="UP001321477"/>
    </source>
</evidence>
<sequence length="164" mass="17361">MRMAAHGTERTPTDALVEASALWILGDAPPGFLIDAAVEASVAGLDVPSLHELAGMSDADSPWVLREALGRAFDELGVAMPEVTSPVTVALALRELATQFLHERISVRELVDRARSVLDEGPGDGEAARRLLEVADDLDAGRVSAHDAQTAALDWAVGLTRSRS</sequence>
<proteinExistence type="predicted"/>
<accession>A0ABM8GXB0</accession>
<organism evidence="1 2">
    <name type="scientific">Agromyces marinus</name>
    <dbReference type="NCBI Taxonomy" id="1389020"/>
    <lineage>
        <taxon>Bacteria</taxon>
        <taxon>Bacillati</taxon>
        <taxon>Actinomycetota</taxon>
        <taxon>Actinomycetes</taxon>
        <taxon>Micrococcales</taxon>
        <taxon>Microbacteriaceae</taxon>
        <taxon>Agromyces</taxon>
    </lineage>
</organism>
<evidence type="ECO:0000313" key="1">
    <source>
        <dbReference type="EMBL" id="BDZ53093.1"/>
    </source>
</evidence>
<dbReference type="EMBL" id="AP027734">
    <property type="protein sequence ID" value="BDZ53093.1"/>
    <property type="molecule type" value="Genomic_DNA"/>
</dbReference>
<reference evidence="2" key="1">
    <citation type="journal article" date="2019" name="Int. J. Syst. Evol. Microbiol.">
        <title>The Global Catalogue of Microorganisms (GCM) 10K type strain sequencing project: providing services to taxonomists for standard genome sequencing and annotation.</title>
        <authorList>
            <consortium name="The Broad Institute Genomics Platform"/>
            <consortium name="The Broad Institute Genome Sequencing Center for Infectious Disease"/>
            <person name="Wu L."/>
            <person name="Ma J."/>
        </authorList>
    </citation>
    <scope>NUCLEOTIDE SEQUENCE [LARGE SCALE GENOMIC DNA]</scope>
    <source>
        <strain evidence="2">NBRC 109019</strain>
    </source>
</reference>
<keyword evidence="2" id="KW-1185">Reference proteome</keyword>
<name>A0ABM8GXB0_9MICO</name>
<dbReference type="Proteomes" id="UP001321477">
    <property type="component" value="Chromosome"/>
</dbReference>